<sequence>MRLKAGDKSICETELLDGRSRGTQNIYSDSYANISVGTPAQTFLVYVDFFGYGSLILIDSKGNSNTDSSESGKDSAVKNTFNTSDLTSVLDQLADVLDEPVITIWTNNTRYGNGSSVVTIGAIDSEHCESNWIHTPQNSKKYYPYTFHVSSAEMTINGTNNRFT</sequence>
<organism evidence="1 2">
    <name type="scientific">Ditylenchus dipsaci</name>
    <dbReference type="NCBI Taxonomy" id="166011"/>
    <lineage>
        <taxon>Eukaryota</taxon>
        <taxon>Metazoa</taxon>
        <taxon>Ecdysozoa</taxon>
        <taxon>Nematoda</taxon>
        <taxon>Chromadorea</taxon>
        <taxon>Rhabditida</taxon>
        <taxon>Tylenchina</taxon>
        <taxon>Tylenchomorpha</taxon>
        <taxon>Sphaerularioidea</taxon>
        <taxon>Anguinidae</taxon>
        <taxon>Anguininae</taxon>
        <taxon>Ditylenchus</taxon>
    </lineage>
</organism>
<accession>A0A915CND8</accession>
<evidence type="ECO:0000313" key="1">
    <source>
        <dbReference type="Proteomes" id="UP000887574"/>
    </source>
</evidence>
<dbReference type="WBParaSite" id="jg10832.2">
    <property type="protein sequence ID" value="jg10832.2"/>
    <property type="gene ID" value="jg10832"/>
</dbReference>
<reference evidence="2" key="1">
    <citation type="submission" date="2022-11" db="UniProtKB">
        <authorList>
            <consortium name="WormBaseParasite"/>
        </authorList>
    </citation>
    <scope>IDENTIFICATION</scope>
</reference>
<protein>
    <submittedName>
        <fullName evidence="2">Peptidase A1 domain-containing protein</fullName>
    </submittedName>
</protein>
<dbReference type="InterPro" id="IPR021109">
    <property type="entry name" value="Peptidase_aspartic_dom_sf"/>
</dbReference>
<dbReference type="SUPFAM" id="SSF50630">
    <property type="entry name" value="Acid proteases"/>
    <property type="match status" value="1"/>
</dbReference>
<proteinExistence type="predicted"/>
<evidence type="ECO:0000313" key="2">
    <source>
        <dbReference type="WBParaSite" id="jg10832.2"/>
    </source>
</evidence>
<name>A0A915CND8_9BILA</name>
<dbReference type="Gene3D" id="2.40.70.10">
    <property type="entry name" value="Acid Proteases"/>
    <property type="match status" value="1"/>
</dbReference>
<dbReference type="Proteomes" id="UP000887574">
    <property type="component" value="Unplaced"/>
</dbReference>
<keyword evidence="1" id="KW-1185">Reference proteome</keyword>
<dbReference type="AlphaFoldDB" id="A0A915CND8"/>